<reference evidence="2 3" key="1">
    <citation type="submission" date="2018-04" db="EMBL/GenBank/DDBJ databases">
        <title>Marixanthomonas spongiae HN-E44 sp. nov., isolated from a marine sponge.</title>
        <authorList>
            <person name="Luo L."/>
            <person name="Zhuang L."/>
        </authorList>
    </citation>
    <scope>NUCLEOTIDE SEQUENCE [LARGE SCALE GENOMIC DNA]</scope>
    <source>
        <strain evidence="2 3">HN-E44</strain>
    </source>
</reference>
<sequence>MKTTREQAKETVHKDLVNNLQGLLEKNYDAEKGFTKAMEDAKDSNLKRFLKEQARKRNKFATELDREIRSLNEKPKEDGSTTGDLHRTWIDVKTAFTGKDDEAVLEECIRGEKASLEEYEETLKENRFPPNLESILTSQLSEIKSTVAKVKNLEDLAEKDN</sequence>
<dbReference type="InterPro" id="IPR019052">
    <property type="entry name" value="DUF2383"/>
</dbReference>
<organism evidence="2 3">
    <name type="scientific">Marixanthomonas spongiae</name>
    <dbReference type="NCBI Taxonomy" id="2174845"/>
    <lineage>
        <taxon>Bacteria</taxon>
        <taxon>Pseudomonadati</taxon>
        <taxon>Bacteroidota</taxon>
        <taxon>Flavobacteriia</taxon>
        <taxon>Flavobacteriales</taxon>
        <taxon>Flavobacteriaceae</taxon>
        <taxon>Marixanthomonas</taxon>
    </lineage>
</organism>
<gene>
    <name evidence="2" type="ORF">DDV96_03745</name>
</gene>
<dbReference type="InterPro" id="IPR011971">
    <property type="entry name" value="CHP02284"/>
</dbReference>
<dbReference type="InterPro" id="IPR009078">
    <property type="entry name" value="Ferritin-like_SF"/>
</dbReference>
<dbReference type="AlphaFoldDB" id="A0A2U0I5L3"/>
<dbReference type="Pfam" id="PF09537">
    <property type="entry name" value="DUF2383"/>
    <property type="match status" value="1"/>
</dbReference>
<evidence type="ECO:0000313" key="3">
    <source>
        <dbReference type="Proteomes" id="UP000245962"/>
    </source>
</evidence>
<dbReference type="Proteomes" id="UP000245962">
    <property type="component" value="Unassembled WGS sequence"/>
</dbReference>
<protein>
    <recommendedName>
        <fullName evidence="1">DUF2383 domain-containing protein</fullName>
    </recommendedName>
</protein>
<comment type="caution">
    <text evidence="2">The sequence shown here is derived from an EMBL/GenBank/DDBJ whole genome shotgun (WGS) entry which is preliminary data.</text>
</comment>
<name>A0A2U0I5L3_9FLAO</name>
<dbReference type="RefSeq" id="WP_116693400.1">
    <property type="nucleotide sequence ID" value="NZ_QEHR01000002.1"/>
</dbReference>
<dbReference type="EMBL" id="QEHR01000002">
    <property type="protein sequence ID" value="PVW16382.1"/>
    <property type="molecule type" value="Genomic_DNA"/>
</dbReference>
<proteinExistence type="predicted"/>
<keyword evidence="3" id="KW-1185">Reference proteome</keyword>
<dbReference type="InterPro" id="IPR012347">
    <property type="entry name" value="Ferritin-like"/>
</dbReference>
<evidence type="ECO:0000313" key="2">
    <source>
        <dbReference type="EMBL" id="PVW16382.1"/>
    </source>
</evidence>
<feature type="domain" description="DUF2383" evidence="1">
    <location>
        <begin position="16"/>
        <end position="125"/>
    </location>
</feature>
<evidence type="ECO:0000259" key="1">
    <source>
        <dbReference type="Pfam" id="PF09537"/>
    </source>
</evidence>
<dbReference type="PIRSF" id="PIRSF029477">
    <property type="entry name" value="UCP029477"/>
    <property type="match status" value="1"/>
</dbReference>
<dbReference type="NCBIfam" id="TIGR02284">
    <property type="entry name" value="PA2169 family four-helix-bundle protein"/>
    <property type="match status" value="1"/>
</dbReference>
<accession>A0A2U0I5L3</accession>
<dbReference type="OrthoDB" id="282393at2"/>
<dbReference type="SUPFAM" id="SSF47240">
    <property type="entry name" value="Ferritin-like"/>
    <property type="match status" value="1"/>
</dbReference>
<dbReference type="Gene3D" id="1.20.1260.10">
    <property type="match status" value="1"/>
</dbReference>
<dbReference type="InterPro" id="IPR016920">
    <property type="entry name" value="UCP029477"/>
</dbReference>